<gene>
    <name evidence="3" type="ORF">GEV33_014377</name>
</gene>
<feature type="compositionally biased region" description="Basic residues" evidence="1">
    <location>
        <begin position="798"/>
        <end position="807"/>
    </location>
</feature>
<dbReference type="PANTHER" id="PTHR47027:SF20">
    <property type="entry name" value="REVERSE TRANSCRIPTASE-LIKE PROTEIN WITH RNA-DIRECTED DNA POLYMERASE DOMAIN"/>
    <property type="match status" value="1"/>
</dbReference>
<feature type="domain" description="Reverse transcriptase" evidence="2">
    <location>
        <begin position="317"/>
        <end position="576"/>
    </location>
</feature>
<dbReference type="GO" id="GO:0071897">
    <property type="term" value="P:DNA biosynthetic process"/>
    <property type="evidence" value="ECO:0007669"/>
    <property type="project" value="UniProtKB-ARBA"/>
</dbReference>
<evidence type="ECO:0000313" key="3">
    <source>
        <dbReference type="EMBL" id="KAH0808415.1"/>
    </source>
</evidence>
<protein>
    <recommendedName>
        <fullName evidence="2">Reverse transcriptase domain-containing protein</fullName>
    </recommendedName>
</protein>
<comment type="caution">
    <text evidence="3">The sequence shown here is derived from an EMBL/GenBank/DDBJ whole genome shotgun (WGS) entry which is preliminary data.</text>
</comment>
<feature type="region of interest" description="Disordered" evidence="1">
    <location>
        <begin position="734"/>
        <end position="763"/>
    </location>
</feature>
<proteinExistence type="predicted"/>
<evidence type="ECO:0000256" key="1">
    <source>
        <dbReference type="SAM" id="MobiDB-lite"/>
    </source>
</evidence>
<evidence type="ECO:0000313" key="4">
    <source>
        <dbReference type="Proteomes" id="UP000719412"/>
    </source>
</evidence>
<feature type="region of interest" description="Disordered" evidence="1">
    <location>
        <begin position="798"/>
        <end position="842"/>
    </location>
</feature>
<keyword evidence="4" id="KW-1185">Reference proteome</keyword>
<dbReference type="Pfam" id="PF00078">
    <property type="entry name" value="RVT_1"/>
    <property type="match status" value="1"/>
</dbReference>
<accession>A0A8J6L4U4</accession>
<dbReference type="EMBL" id="JABDTM020028775">
    <property type="protein sequence ID" value="KAH0808415.1"/>
    <property type="molecule type" value="Genomic_DNA"/>
</dbReference>
<dbReference type="PROSITE" id="PS50878">
    <property type="entry name" value="RT_POL"/>
    <property type="match status" value="1"/>
</dbReference>
<dbReference type="PANTHER" id="PTHR47027">
    <property type="entry name" value="REVERSE TRANSCRIPTASE DOMAIN-CONTAINING PROTEIN"/>
    <property type="match status" value="1"/>
</dbReference>
<feature type="compositionally biased region" description="Basic and acidic residues" evidence="1">
    <location>
        <begin position="833"/>
        <end position="842"/>
    </location>
</feature>
<evidence type="ECO:0000259" key="2">
    <source>
        <dbReference type="PROSITE" id="PS50878"/>
    </source>
</evidence>
<dbReference type="AlphaFoldDB" id="A0A8J6L4U4"/>
<dbReference type="SUPFAM" id="SSF56672">
    <property type="entry name" value="DNA/RNA polymerases"/>
    <property type="match status" value="1"/>
</dbReference>
<sequence>MGVVGRKKKNHAYVLDNQQYTTGYTNCDRKPTRRTAFRAADPAPRSISWNKKGEKSRRVPITAQIAIRKGAKRNYATSGNGSRRTVLDLCEYNLIPNEIRLSHSTRSNLLLLGDVEKGKSTSASGGREESTRIAVNGHGHKSRLSGRLNHPFSGALDGLNIVPRYRQQFLELLVRMQPTTHAKRSSRCVCNQHHLPVQLLMCMQPTIHAKCSSWCVCYQQYNICRSLSSREGVPEQKADPTPSGPVRKLLFIKKRISKIGLGEAQREWCSLSKHSDGTERLEDAIKDDHLVQLADLGYLMATIKFAKEPKRSMPPSWNKRISRRNSSRTSIPVRGIGGCTESGLIYDGRFLTPRCGISADKSRCLLGDGDKGHLMFGPEAGWGESGGGGVLGFRRGEFVARRPSVIDGNCISGSSHNCAPQERGILDHLIKSEFRAAFDKTDREKMFECMRERGISEWLVRKIEEIYARTRNKVKGGSLRPLLFTIYVEDMDEMLKKAQAGWSVVGREKVWSLASADDLVIVAKSEREMKDMMKSLGKYLRKGKLEVNVEKTKMKMMVFIKRKRKNEENEWNGKEGKQIEAMDMAHITEIVRKANKVVGCIWGIGQRGGDLRGRMMMVVENILMYGSEIWGWKEQEEVEKVQEKYLRGVLGVDRETPGYMVREECKRNRLRVKAGKRAAMFEDKMNRREECRILTECWREKKKNTEKKEREKYYERNGYASEELERLRAKEKWMNVEPSERDKDTDKQERRESTKESRYNREYERCMTEEIPEYLGRERARKKNDGEIQMWERGKRKRILAGRRGKKVQNVEWMKRNKRKGDKMDESDMEEEGKDREGEDGE</sequence>
<organism evidence="3 4">
    <name type="scientific">Tenebrio molitor</name>
    <name type="common">Yellow mealworm beetle</name>
    <dbReference type="NCBI Taxonomy" id="7067"/>
    <lineage>
        <taxon>Eukaryota</taxon>
        <taxon>Metazoa</taxon>
        <taxon>Ecdysozoa</taxon>
        <taxon>Arthropoda</taxon>
        <taxon>Hexapoda</taxon>
        <taxon>Insecta</taxon>
        <taxon>Pterygota</taxon>
        <taxon>Neoptera</taxon>
        <taxon>Endopterygota</taxon>
        <taxon>Coleoptera</taxon>
        <taxon>Polyphaga</taxon>
        <taxon>Cucujiformia</taxon>
        <taxon>Tenebrionidae</taxon>
        <taxon>Tenebrio</taxon>
    </lineage>
</organism>
<dbReference type="InterPro" id="IPR043502">
    <property type="entry name" value="DNA/RNA_pol_sf"/>
</dbReference>
<reference evidence="3" key="2">
    <citation type="submission" date="2021-08" db="EMBL/GenBank/DDBJ databases">
        <authorList>
            <person name="Eriksson T."/>
        </authorList>
    </citation>
    <scope>NUCLEOTIDE SEQUENCE</scope>
    <source>
        <strain evidence="3">Stoneville</strain>
        <tissue evidence="3">Whole head</tissue>
    </source>
</reference>
<dbReference type="Proteomes" id="UP000719412">
    <property type="component" value="Unassembled WGS sequence"/>
</dbReference>
<dbReference type="InterPro" id="IPR000477">
    <property type="entry name" value="RT_dom"/>
</dbReference>
<name>A0A8J6L4U4_TENMO</name>
<reference evidence="3" key="1">
    <citation type="journal article" date="2020" name="J Insects Food Feed">
        <title>The yellow mealworm (Tenebrio molitor) genome: a resource for the emerging insects as food and feed industry.</title>
        <authorList>
            <person name="Eriksson T."/>
            <person name="Andere A."/>
            <person name="Kelstrup H."/>
            <person name="Emery V."/>
            <person name="Picard C."/>
        </authorList>
    </citation>
    <scope>NUCLEOTIDE SEQUENCE</scope>
    <source>
        <strain evidence="3">Stoneville</strain>
        <tissue evidence="3">Whole head</tissue>
    </source>
</reference>